<accession>A0A2I0WRG1</accession>
<name>A0A2I0WRG1_9ASPA</name>
<protein>
    <submittedName>
        <fullName evidence="1">Uncharacterized protein</fullName>
    </submittedName>
</protein>
<reference evidence="1 2" key="1">
    <citation type="journal article" date="2016" name="Sci. Rep.">
        <title>The Dendrobium catenatum Lindl. genome sequence provides insights into polysaccharide synthase, floral development and adaptive evolution.</title>
        <authorList>
            <person name="Zhang G.Q."/>
            <person name="Xu Q."/>
            <person name="Bian C."/>
            <person name="Tsai W.C."/>
            <person name="Yeh C.M."/>
            <person name="Liu K.W."/>
            <person name="Yoshida K."/>
            <person name="Zhang L.S."/>
            <person name="Chang S.B."/>
            <person name="Chen F."/>
            <person name="Shi Y."/>
            <person name="Su Y.Y."/>
            <person name="Zhang Y.Q."/>
            <person name="Chen L.J."/>
            <person name="Yin Y."/>
            <person name="Lin M."/>
            <person name="Huang H."/>
            <person name="Deng H."/>
            <person name="Wang Z.W."/>
            <person name="Zhu S.L."/>
            <person name="Zhao X."/>
            <person name="Deng C."/>
            <person name="Niu S.C."/>
            <person name="Huang J."/>
            <person name="Wang M."/>
            <person name="Liu G.H."/>
            <person name="Yang H.J."/>
            <person name="Xiao X.J."/>
            <person name="Hsiao Y.Y."/>
            <person name="Wu W.L."/>
            <person name="Chen Y.Y."/>
            <person name="Mitsuda N."/>
            <person name="Ohme-Takagi M."/>
            <person name="Luo Y.B."/>
            <person name="Van de Peer Y."/>
            <person name="Liu Z.J."/>
        </authorList>
    </citation>
    <scope>NUCLEOTIDE SEQUENCE [LARGE SCALE GENOMIC DNA]</scope>
    <source>
        <tissue evidence="1">The whole plant</tissue>
    </source>
</reference>
<gene>
    <name evidence="1" type="ORF">MA16_Dca025556</name>
</gene>
<organism evidence="1 2">
    <name type="scientific">Dendrobium catenatum</name>
    <dbReference type="NCBI Taxonomy" id="906689"/>
    <lineage>
        <taxon>Eukaryota</taxon>
        <taxon>Viridiplantae</taxon>
        <taxon>Streptophyta</taxon>
        <taxon>Embryophyta</taxon>
        <taxon>Tracheophyta</taxon>
        <taxon>Spermatophyta</taxon>
        <taxon>Magnoliopsida</taxon>
        <taxon>Liliopsida</taxon>
        <taxon>Asparagales</taxon>
        <taxon>Orchidaceae</taxon>
        <taxon>Epidendroideae</taxon>
        <taxon>Malaxideae</taxon>
        <taxon>Dendrobiinae</taxon>
        <taxon>Dendrobium</taxon>
    </lineage>
</organism>
<keyword evidence="2" id="KW-1185">Reference proteome</keyword>
<evidence type="ECO:0000313" key="2">
    <source>
        <dbReference type="Proteomes" id="UP000233837"/>
    </source>
</evidence>
<proteinExistence type="predicted"/>
<reference evidence="1 2" key="2">
    <citation type="journal article" date="2017" name="Nature">
        <title>The Apostasia genome and the evolution of orchids.</title>
        <authorList>
            <person name="Zhang G.Q."/>
            <person name="Liu K.W."/>
            <person name="Li Z."/>
            <person name="Lohaus R."/>
            <person name="Hsiao Y.Y."/>
            <person name="Niu S.C."/>
            <person name="Wang J.Y."/>
            <person name="Lin Y.C."/>
            <person name="Xu Q."/>
            <person name="Chen L.J."/>
            <person name="Yoshida K."/>
            <person name="Fujiwara S."/>
            <person name="Wang Z.W."/>
            <person name="Zhang Y.Q."/>
            <person name="Mitsuda N."/>
            <person name="Wang M."/>
            <person name="Liu G.H."/>
            <person name="Pecoraro L."/>
            <person name="Huang H.X."/>
            <person name="Xiao X.J."/>
            <person name="Lin M."/>
            <person name="Wu X.Y."/>
            <person name="Wu W.L."/>
            <person name="Chen Y.Y."/>
            <person name="Chang S.B."/>
            <person name="Sakamoto S."/>
            <person name="Ohme-Takagi M."/>
            <person name="Yagi M."/>
            <person name="Zeng S.J."/>
            <person name="Shen C.Y."/>
            <person name="Yeh C.M."/>
            <person name="Luo Y.B."/>
            <person name="Tsai W.C."/>
            <person name="Van de Peer Y."/>
            <person name="Liu Z.J."/>
        </authorList>
    </citation>
    <scope>NUCLEOTIDE SEQUENCE [LARGE SCALE GENOMIC DNA]</scope>
    <source>
        <tissue evidence="1">The whole plant</tissue>
    </source>
</reference>
<dbReference type="EMBL" id="KZ502466">
    <property type="protein sequence ID" value="PKU78259.1"/>
    <property type="molecule type" value="Genomic_DNA"/>
</dbReference>
<dbReference type="AlphaFoldDB" id="A0A2I0WRG1"/>
<evidence type="ECO:0000313" key="1">
    <source>
        <dbReference type="EMBL" id="PKU78259.1"/>
    </source>
</evidence>
<sequence length="62" mass="6851">MAACLRIIAHIIETTGIKRNCNLPQSKEKDLTISNFTAQESTPVNNVQHIMPIVLPTDLPIP</sequence>
<dbReference type="Proteomes" id="UP000233837">
    <property type="component" value="Unassembled WGS sequence"/>
</dbReference>